<organism evidence="4 5">
    <name type="scientific">Blepharisma stoltei</name>
    <dbReference type="NCBI Taxonomy" id="1481888"/>
    <lineage>
        <taxon>Eukaryota</taxon>
        <taxon>Sar</taxon>
        <taxon>Alveolata</taxon>
        <taxon>Ciliophora</taxon>
        <taxon>Postciliodesmatophora</taxon>
        <taxon>Heterotrichea</taxon>
        <taxon>Heterotrichida</taxon>
        <taxon>Blepharismidae</taxon>
        <taxon>Blepharisma</taxon>
    </lineage>
</organism>
<name>A0AAU9K5H7_9CILI</name>
<accession>A0AAU9K5H7</accession>
<evidence type="ECO:0000259" key="3">
    <source>
        <dbReference type="PROSITE" id="PS50015"/>
    </source>
</evidence>
<evidence type="ECO:0000256" key="1">
    <source>
        <dbReference type="ARBA" id="ARBA00023157"/>
    </source>
</evidence>
<feature type="domain" description="Saposin B-type" evidence="3">
    <location>
        <begin position="27"/>
        <end position="111"/>
    </location>
</feature>
<feature type="chain" id="PRO_5043560799" description="Saposin B-type domain-containing protein" evidence="2">
    <location>
        <begin position="19"/>
        <end position="227"/>
    </location>
</feature>
<gene>
    <name evidence="4" type="ORF">BSTOLATCC_MIC48054</name>
</gene>
<keyword evidence="2" id="KW-0732">Signal</keyword>
<feature type="signal peptide" evidence="2">
    <location>
        <begin position="1"/>
        <end position="18"/>
    </location>
</feature>
<dbReference type="AlphaFoldDB" id="A0AAU9K5H7"/>
<dbReference type="InterPro" id="IPR008139">
    <property type="entry name" value="SaposinB_dom"/>
</dbReference>
<proteinExistence type="predicted"/>
<keyword evidence="5" id="KW-1185">Reference proteome</keyword>
<dbReference type="PROSITE" id="PS50015">
    <property type="entry name" value="SAP_B"/>
    <property type="match status" value="1"/>
</dbReference>
<evidence type="ECO:0000313" key="5">
    <source>
        <dbReference type="Proteomes" id="UP001162131"/>
    </source>
</evidence>
<reference evidence="4" key="1">
    <citation type="submission" date="2021-09" db="EMBL/GenBank/DDBJ databases">
        <authorList>
            <consortium name="AG Swart"/>
            <person name="Singh M."/>
            <person name="Singh A."/>
            <person name="Seah K."/>
            <person name="Emmerich C."/>
        </authorList>
    </citation>
    <scope>NUCLEOTIDE SEQUENCE</scope>
    <source>
        <strain evidence="4">ATCC30299</strain>
    </source>
</reference>
<comment type="caution">
    <text evidence="4">The sequence shown here is derived from an EMBL/GenBank/DDBJ whole genome shotgun (WGS) entry which is preliminary data.</text>
</comment>
<dbReference type="EMBL" id="CAJZBQ010000047">
    <property type="protein sequence ID" value="CAG9329228.1"/>
    <property type="molecule type" value="Genomic_DNA"/>
</dbReference>
<protein>
    <recommendedName>
        <fullName evidence="3">Saposin B-type domain-containing protein</fullName>
    </recommendedName>
</protein>
<evidence type="ECO:0000256" key="2">
    <source>
        <dbReference type="SAM" id="SignalP"/>
    </source>
</evidence>
<keyword evidence="1" id="KW-1015">Disulfide bond</keyword>
<sequence length="227" mass="24275">MAGFKVLVFLGILAFSFAESDLPVLGGVDLCPPCVQFGKDELQGLYNYITTSTIPNTCDDVCKILTFPLPKELCGYFCNAVGVKIFTDDIKKAYTDPIYFCELIDQCPANKGGAANITNTYVTPSTAPQFSTFNIQILFQVTKETGTGEVALTLKAPNKSVYTQSYLNEGFATGSYSAKFQVVTNGDYAVGNYTGQVAVCSGTCGTNSPISAVLATTNVKFTVTLQP</sequence>
<dbReference type="Proteomes" id="UP001162131">
    <property type="component" value="Unassembled WGS sequence"/>
</dbReference>
<evidence type="ECO:0000313" key="4">
    <source>
        <dbReference type="EMBL" id="CAG9329228.1"/>
    </source>
</evidence>